<dbReference type="GO" id="GO:0031992">
    <property type="term" value="F:energy transducer activity"/>
    <property type="evidence" value="ECO:0007669"/>
    <property type="project" value="TreeGrafter"/>
</dbReference>
<evidence type="ECO:0000256" key="2">
    <source>
        <dbReference type="ARBA" id="ARBA00006555"/>
    </source>
</evidence>
<keyword evidence="3" id="KW-0813">Transport</keyword>
<comment type="caution">
    <text evidence="12">The sequence shown here is derived from an EMBL/GenBank/DDBJ whole genome shotgun (WGS) entry which is preliminary data.</text>
</comment>
<feature type="domain" description="TonB C-terminal" evidence="11">
    <location>
        <begin position="45"/>
        <end position="136"/>
    </location>
</feature>
<dbReference type="GO" id="GO:0055085">
    <property type="term" value="P:transmembrane transport"/>
    <property type="evidence" value="ECO:0007669"/>
    <property type="project" value="InterPro"/>
</dbReference>
<evidence type="ECO:0000256" key="5">
    <source>
        <dbReference type="ARBA" id="ARBA00022519"/>
    </source>
</evidence>
<keyword evidence="10" id="KW-0732">Signal</keyword>
<evidence type="ECO:0000256" key="1">
    <source>
        <dbReference type="ARBA" id="ARBA00004383"/>
    </source>
</evidence>
<keyword evidence="7" id="KW-0653">Protein transport</keyword>
<keyword evidence="8" id="KW-1133">Transmembrane helix</keyword>
<protein>
    <submittedName>
        <fullName evidence="12">TonB family protein</fullName>
    </submittedName>
</protein>
<accession>A0A495J5G4</accession>
<evidence type="ECO:0000256" key="9">
    <source>
        <dbReference type="ARBA" id="ARBA00023136"/>
    </source>
</evidence>
<dbReference type="NCBIfam" id="TIGR01352">
    <property type="entry name" value="tonB_Cterm"/>
    <property type="match status" value="1"/>
</dbReference>
<keyword evidence="13" id="KW-1185">Reference proteome</keyword>
<dbReference type="GO" id="GO:0015031">
    <property type="term" value="P:protein transport"/>
    <property type="evidence" value="ECO:0007669"/>
    <property type="project" value="UniProtKB-KW"/>
</dbReference>
<evidence type="ECO:0000256" key="4">
    <source>
        <dbReference type="ARBA" id="ARBA00022475"/>
    </source>
</evidence>
<dbReference type="AlphaFoldDB" id="A0A495J5G4"/>
<dbReference type="GO" id="GO:0098797">
    <property type="term" value="C:plasma membrane protein complex"/>
    <property type="evidence" value="ECO:0007669"/>
    <property type="project" value="TreeGrafter"/>
</dbReference>
<organism evidence="12 13">
    <name type="scientific">Mucilaginibacter gracilis</name>
    <dbReference type="NCBI Taxonomy" id="423350"/>
    <lineage>
        <taxon>Bacteria</taxon>
        <taxon>Pseudomonadati</taxon>
        <taxon>Bacteroidota</taxon>
        <taxon>Sphingobacteriia</taxon>
        <taxon>Sphingobacteriales</taxon>
        <taxon>Sphingobacteriaceae</taxon>
        <taxon>Mucilaginibacter</taxon>
    </lineage>
</organism>
<dbReference type="Gene3D" id="3.30.1150.10">
    <property type="match status" value="1"/>
</dbReference>
<dbReference type="PANTHER" id="PTHR33446:SF2">
    <property type="entry name" value="PROTEIN TONB"/>
    <property type="match status" value="1"/>
</dbReference>
<proteinExistence type="inferred from homology"/>
<comment type="similarity">
    <text evidence="2">Belongs to the TonB family.</text>
</comment>
<dbReference type="RefSeq" id="WP_121199079.1">
    <property type="nucleotide sequence ID" value="NZ_RBKU01000001.1"/>
</dbReference>
<dbReference type="Proteomes" id="UP000268007">
    <property type="component" value="Unassembled WGS sequence"/>
</dbReference>
<evidence type="ECO:0000256" key="3">
    <source>
        <dbReference type="ARBA" id="ARBA00022448"/>
    </source>
</evidence>
<dbReference type="InterPro" id="IPR051045">
    <property type="entry name" value="TonB-dependent_transducer"/>
</dbReference>
<reference evidence="12 13" key="1">
    <citation type="submission" date="2018-10" db="EMBL/GenBank/DDBJ databases">
        <title>Genomic Encyclopedia of Archaeal and Bacterial Type Strains, Phase II (KMG-II): from individual species to whole genera.</title>
        <authorList>
            <person name="Goeker M."/>
        </authorList>
    </citation>
    <scope>NUCLEOTIDE SEQUENCE [LARGE SCALE GENOMIC DNA]</scope>
    <source>
        <strain evidence="12 13">DSM 18602</strain>
    </source>
</reference>
<evidence type="ECO:0000256" key="8">
    <source>
        <dbReference type="ARBA" id="ARBA00022989"/>
    </source>
</evidence>
<evidence type="ECO:0000256" key="10">
    <source>
        <dbReference type="SAM" id="SignalP"/>
    </source>
</evidence>
<keyword evidence="9" id="KW-0472">Membrane</keyword>
<evidence type="ECO:0000313" key="12">
    <source>
        <dbReference type="EMBL" id="RKR83604.1"/>
    </source>
</evidence>
<sequence>MTRFIFALLLFTVPFNSIAQKVTVTKLSDSKFNNKAIDFEPQFPGGAKAFYKYISKNIAYDKDAKVKDMQGAVTVSMAIETDGRITDAQITSGISPIVDKEVLRVINASPLWKPGKQHGKPVKVRYTFKIVLSNTK</sequence>
<name>A0A495J5G4_9SPHI</name>
<dbReference type="Pfam" id="PF03544">
    <property type="entry name" value="TonB_C"/>
    <property type="match status" value="1"/>
</dbReference>
<keyword evidence="5" id="KW-0997">Cell inner membrane</keyword>
<dbReference type="OrthoDB" id="649093at2"/>
<evidence type="ECO:0000256" key="6">
    <source>
        <dbReference type="ARBA" id="ARBA00022692"/>
    </source>
</evidence>
<gene>
    <name evidence="12" type="ORF">BDD43_3815</name>
</gene>
<dbReference type="SUPFAM" id="SSF74653">
    <property type="entry name" value="TolA/TonB C-terminal domain"/>
    <property type="match status" value="1"/>
</dbReference>
<dbReference type="InterPro" id="IPR037682">
    <property type="entry name" value="TonB_C"/>
</dbReference>
<evidence type="ECO:0000259" key="11">
    <source>
        <dbReference type="PROSITE" id="PS52015"/>
    </source>
</evidence>
<dbReference type="EMBL" id="RBKU01000001">
    <property type="protein sequence ID" value="RKR83604.1"/>
    <property type="molecule type" value="Genomic_DNA"/>
</dbReference>
<feature type="chain" id="PRO_5019748608" evidence="10">
    <location>
        <begin position="20"/>
        <end position="136"/>
    </location>
</feature>
<evidence type="ECO:0000313" key="13">
    <source>
        <dbReference type="Proteomes" id="UP000268007"/>
    </source>
</evidence>
<dbReference type="PROSITE" id="PS52015">
    <property type="entry name" value="TONB_CTD"/>
    <property type="match status" value="1"/>
</dbReference>
<evidence type="ECO:0000256" key="7">
    <source>
        <dbReference type="ARBA" id="ARBA00022927"/>
    </source>
</evidence>
<dbReference type="InterPro" id="IPR006260">
    <property type="entry name" value="TonB/TolA_C"/>
</dbReference>
<dbReference type="PANTHER" id="PTHR33446">
    <property type="entry name" value="PROTEIN TONB-RELATED"/>
    <property type="match status" value="1"/>
</dbReference>
<keyword evidence="4" id="KW-1003">Cell membrane</keyword>
<feature type="signal peptide" evidence="10">
    <location>
        <begin position="1"/>
        <end position="19"/>
    </location>
</feature>
<keyword evidence="6" id="KW-0812">Transmembrane</keyword>
<comment type="subcellular location">
    <subcellularLocation>
        <location evidence="1">Cell inner membrane</location>
        <topology evidence="1">Single-pass membrane protein</topology>
        <orientation evidence="1">Periplasmic side</orientation>
    </subcellularLocation>
</comment>